<organism evidence="2 3">
    <name type="scientific">Marivirga arenosa</name>
    <dbReference type="NCBI Taxonomy" id="3059076"/>
    <lineage>
        <taxon>Bacteria</taxon>
        <taxon>Pseudomonadati</taxon>
        <taxon>Bacteroidota</taxon>
        <taxon>Cytophagia</taxon>
        <taxon>Cytophagales</taxon>
        <taxon>Marivirgaceae</taxon>
        <taxon>Marivirga</taxon>
    </lineage>
</organism>
<keyword evidence="1" id="KW-0732">Signal</keyword>
<evidence type="ECO:0000256" key="1">
    <source>
        <dbReference type="SAM" id="SignalP"/>
    </source>
</evidence>
<reference evidence="2" key="1">
    <citation type="submission" date="2023-08" db="EMBL/GenBank/DDBJ databases">
        <title>Comparative genomics and taxonomic characterization of three novel marine species of genus Marivirga.</title>
        <authorList>
            <person name="Muhammad N."/>
            <person name="Kim S.-G."/>
        </authorList>
    </citation>
    <scope>NUCLEOTIDE SEQUENCE [LARGE SCALE GENOMIC DNA]</scope>
    <source>
        <strain evidence="2">ABR2-2</strain>
    </source>
</reference>
<dbReference type="EMBL" id="CP129970">
    <property type="protein sequence ID" value="WMN07261.1"/>
    <property type="molecule type" value="Genomic_DNA"/>
</dbReference>
<dbReference type="AlphaFoldDB" id="A0AA51NA21"/>
<sequence>MNLTLSKLLCKISVFFIVTFSVNIADAQQIEENYIFYSPSDAQIGNLTFLNNNTKMFSNGNSLLLIGDKTRHLDTLNLSNYGFSSFIQNISVINDSLFSISTLSEFLKIDINENQFKVINQMSKADLRKQDIDYDQFIFLDDGFLTLNINSKRKTIKYKIAKYSNQFKKIAEEEFEISEIDKNDFSYKAVSYPHNYYLTKSNYLGFSLKEGKAFILLDLISFNLKKIDLQNLTTPEEGIEIFYNRADDSYYMVKYNALGNQKSRLTIYDVDPFTFDHYKLNELEIDVKKVRGGFHNGKMLLMDDFKGSLGFYLVPINDLHKI</sequence>
<proteinExistence type="predicted"/>
<evidence type="ECO:0000313" key="2">
    <source>
        <dbReference type="EMBL" id="WMN07261.1"/>
    </source>
</evidence>
<dbReference type="Proteomes" id="UP001244443">
    <property type="component" value="Chromosome"/>
</dbReference>
<feature type="signal peptide" evidence="1">
    <location>
        <begin position="1"/>
        <end position="27"/>
    </location>
</feature>
<name>A0AA51NA21_9BACT</name>
<keyword evidence="3" id="KW-1185">Reference proteome</keyword>
<gene>
    <name evidence="2" type="ORF">QYS48_28320</name>
</gene>
<dbReference type="RefSeq" id="WP_308357353.1">
    <property type="nucleotide sequence ID" value="NZ_CP129970.2"/>
</dbReference>
<feature type="chain" id="PRO_5041437395" evidence="1">
    <location>
        <begin position="28"/>
        <end position="322"/>
    </location>
</feature>
<protein>
    <submittedName>
        <fullName evidence="2">Uncharacterized protein</fullName>
    </submittedName>
</protein>
<accession>A0AA51NA21</accession>
<evidence type="ECO:0000313" key="3">
    <source>
        <dbReference type="Proteomes" id="UP001244443"/>
    </source>
</evidence>